<organism evidence="1 2">
    <name type="scientific">Phytophthora pseudosyringae</name>
    <dbReference type="NCBI Taxonomy" id="221518"/>
    <lineage>
        <taxon>Eukaryota</taxon>
        <taxon>Sar</taxon>
        <taxon>Stramenopiles</taxon>
        <taxon>Oomycota</taxon>
        <taxon>Peronosporomycetes</taxon>
        <taxon>Peronosporales</taxon>
        <taxon>Peronosporaceae</taxon>
        <taxon>Phytophthora</taxon>
    </lineage>
</organism>
<gene>
    <name evidence="1" type="ORF">PHYPSEUDO_014399</name>
</gene>
<dbReference type="EMBL" id="JAGDFM010000801">
    <property type="protein sequence ID" value="KAG7376134.1"/>
    <property type="molecule type" value="Genomic_DNA"/>
</dbReference>
<name>A0A8T1V990_9STRA</name>
<reference evidence="1" key="1">
    <citation type="submission" date="2021-02" db="EMBL/GenBank/DDBJ databases">
        <authorList>
            <person name="Palmer J.M."/>
        </authorList>
    </citation>
    <scope>NUCLEOTIDE SEQUENCE</scope>
    <source>
        <strain evidence="1">SCRP734</strain>
    </source>
</reference>
<keyword evidence="2" id="KW-1185">Reference proteome</keyword>
<comment type="caution">
    <text evidence="1">The sequence shown here is derived from an EMBL/GenBank/DDBJ whole genome shotgun (WGS) entry which is preliminary data.</text>
</comment>
<evidence type="ECO:0000313" key="1">
    <source>
        <dbReference type="EMBL" id="KAG7376134.1"/>
    </source>
</evidence>
<dbReference type="AlphaFoldDB" id="A0A8T1V990"/>
<accession>A0A8T1V990</accession>
<dbReference type="OrthoDB" id="48943at2759"/>
<dbReference type="Proteomes" id="UP000694044">
    <property type="component" value="Unassembled WGS sequence"/>
</dbReference>
<sequence>MQLIRVRGATVGAGNVPLARAGREGRRADDYKCVAERLTEGGGYGQGVLSRELPSNWSHDQVMALADNREEVDESLSLLGLVLVCNELKVDAADAIATLNGGDIRTEMTRTTTPCAATTLRAERHLEIPALTTSSRLALPLAFGVRS</sequence>
<evidence type="ECO:0000313" key="2">
    <source>
        <dbReference type="Proteomes" id="UP000694044"/>
    </source>
</evidence>
<protein>
    <submittedName>
        <fullName evidence="1">Uncharacterized protein</fullName>
    </submittedName>
</protein>
<proteinExistence type="predicted"/>